<dbReference type="AlphaFoldDB" id="A0A9P6ZJC8"/>
<name>A0A9P6ZJC8_9AGAM</name>
<accession>A0A9P6ZJC8</accession>
<feature type="region of interest" description="Disordered" evidence="1">
    <location>
        <begin position="50"/>
        <end position="83"/>
    </location>
</feature>
<evidence type="ECO:0000313" key="2">
    <source>
        <dbReference type="EMBL" id="KAG1767729.1"/>
    </source>
</evidence>
<sequence length="528" mass="58745">MAPPRWTSAEQLLWLQNEMPGYLQMQKEKKLSRFFDALFPRWFSDFPEETELNGSPPCDENAGINEPSGAGIESLNKKTTSPTHLQCERQNDAKNCGNGSEITQRERQHLVATQLVEPCLYCLASAHELHYESKVKPLVSDTLKNNDVQPTQRLSTVRQHTTECFADESEEVKKEIREETARLNAAQRLGDVEGQHPRTKEKVYRTIQELPLILGQVFEELSALTGGWHYTVVMGGADPLCEGDIMTLSYHHGKTADGLSFKASTPNFHEQYLSPFEQHLGSIHGPSSKCISAPSSTPTSSHLAPIDLISLDESPNESSLEENAISGPVNPYNNLDFGGSAGVNEHGDWLMHASNSDPNLPSPRNVTDMPITAWRKSMVCNEDLLISPTFNRVQQRGWSAVGPSVEAVPPFLPHPLSPLHAPLLPHPSPLFMFPGLKEVDTLPMLQQCDPLPFNQPMLNSGPRSPPYQSIPLPLLPAIAPLSLLVSTASKSLRSGSIEHQLRRLLTSQHFLKLEEFPLIKLLDLIWRR</sequence>
<keyword evidence="3" id="KW-1185">Reference proteome</keyword>
<dbReference type="EMBL" id="JABBWD010000084">
    <property type="protein sequence ID" value="KAG1767729.1"/>
    <property type="molecule type" value="Genomic_DNA"/>
</dbReference>
<dbReference type="Proteomes" id="UP000714275">
    <property type="component" value="Unassembled WGS sequence"/>
</dbReference>
<reference evidence="2" key="1">
    <citation type="journal article" date="2020" name="New Phytol.">
        <title>Comparative genomics reveals dynamic genome evolution in host specialist ectomycorrhizal fungi.</title>
        <authorList>
            <person name="Lofgren L.A."/>
            <person name="Nguyen N.H."/>
            <person name="Vilgalys R."/>
            <person name="Ruytinx J."/>
            <person name="Liao H.L."/>
            <person name="Branco S."/>
            <person name="Kuo A."/>
            <person name="LaButti K."/>
            <person name="Lipzen A."/>
            <person name="Andreopoulos W."/>
            <person name="Pangilinan J."/>
            <person name="Riley R."/>
            <person name="Hundley H."/>
            <person name="Na H."/>
            <person name="Barry K."/>
            <person name="Grigoriev I.V."/>
            <person name="Stajich J.E."/>
            <person name="Kennedy P.G."/>
        </authorList>
    </citation>
    <scope>NUCLEOTIDE SEQUENCE</scope>
    <source>
        <strain evidence="2">DOB743</strain>
    </source>
</reference>
<gene>
    <name evidence="2" type="ORF">EV702DRAFT_1050263</name>
</gene>
<evidence type="ECO:0000256" key="1">
    <source>
        <dbReference type="SAM" id="MobiDB-lite"/>
    </source>
</evidence>
<dbReference type="OrthoDB" id="2687256at2759"/>
<proteinExistence type="predicted"/>
<protein>
    <submittedName>
        <fullName evidence="2">Uncharacterized protein</fullName>
    </submittedName>
</protein>
<organism evidence="2 3">
    <name type="scientific">Suillus placidus</name>
    <dbReference type="NCBI Taxonomy" id="48579"/>
    <lineage>
        <taxon>Eukaryota</taxon>
        <taxon>Fungi</taxon>
        <taxon>Dikarya</taxon>
        <taxon>Basidiomycota</taxon>
        <taxon>Agaricomycotina</taxon>
        <taxon>Agaricomycetes</taxon>
        <taxon>Agaricomycetidae</taxon>
        <taxon>Boletales</taxon>
        <taxon>Suillineae</taxon>
        <taxon>Suillaceae</taxon>
        <taxon>Suillus</taxon>
    </lineage>
</organism>
<comment type="caution">
    <text evidence="2">The sequence shown here is derived from an EMBL/GenBank/DDBJ whole genome shotgun (WGS) entry which is preliminary data.</text>
</comment>
<evidence type="ECO:0000313" key="3">
    <source>
        <dbReference type="Proteomes" id="UP000714275"/>
    </source>
</evidence>